<dbReference type="Gene3D" id="1.10.790.20">
    <property type="entry name" value="Domain of unknown function DUF1476"/>
    <property type="match status" value="1"/>
</dbReference>
<organism evidence="1 2">
    <name type="scientific">Rhodoblastus acidophilus</name>
    <name type="common">Rhodopseudomonas acidophila</name>
    <dbReference type="NCBI Taxonomy" id="1074"/>
    <lineage>
        <taxon>Bacteria</taxon>
        <taxon>Pseudomonadati</taxon>
        <taxon>Pseudomonadota</taxon>
        <taxon>Alphaproteobacteria</taxon>
        <taxon>Hyphomicrobiales</taxon>
        <taxon>Rhodoblastaceae</taxon>
        <taxon>Rhodoblastus</taxon>
    </lineage>
</organism>
<accession>A0A212S9V9</accession>
<proteinExistence type="predicted"/>
<dbReference type="PIRSF" id="PIRSF031780">
    <property type="entry name" value="UCP031780"/>
    <property type="match status" value="1"/>
</dbReference>
<evidence type="ECO:0000313" key="2">
    <source>
        <dbReference type="Proteomes" id="UP000198418"/>
    </source>
</evidence>
<protein>
    <recommendedName>
        <fullName evidence="3">DUF1476 family protein</fullName>
    </recommendedName>
</protein>
<dbReference type="AlphaFoldDB" id="A0A212S9V9"/>
<dbReference type="InterPro" id="IPR038293">
    <property type="entry name" value="ATPase_inh_sub_z_sf"/>
</dbReference>
<reference evidence="2" key="1">
    <citation type="submission" date="2017-06" db="EMBL/GenBank/DDBJ databases">
        <authorList>
            <person name="Varghese N."/>
            <person name="Submissions S."/>
        </authorList>
    </citation>
    <scope>NUCLEOTIDE SEQUENCE [LARGE SCALE GENOMIC DNA]</scope>
    <source>
        <strain evidence="2">DSM 137</strain>
    </source>
</reference>
<keyword evidence="2" id="KW-1185">Reference proteome</keyword>
<evidence type="ECO:0000313" key="1">
    <source>
        <dbReference type="EMBL" id="SNB82046.1"/>
    </source>
</evidence>
<sequence length="103" mass="11186">MNSLSDRAKAHEAEFKHREEMEFRVTARRNRLFGLWAASVQGLSGEAADSYALLVIAADFQAPGDEDVIAKVRADLAGKASDAEVRAELDRAAAEARRQLAAS</sequence>
<name>A0A212S9V9_RHOAC</name>
<dbReference type="Proteomes" id="UP000198418">
    <property type="component" value="Unassembled WGS sequence"/>
</dbReference>
<dbReference type="InterPro" id="IPR009945">
    <property type="entry name" value="ATPase_inh_sub_z"/>
</dbReference>
<dbReference type="OrthoDB" id="9810387at2"/>
<dbReference type="RefSeq" id="WP_088522300.1">
    <property type="nucleotide sequence ID" value="NZ_FYDG01000017.1"/>
</dbReference>
<evidence type="ECO:0008006" key="3">
    <source>
        <dbReference type="Google" id="ProtNLM"/>
    </source>
</evidence>
<dbReference type="EMBL" id="FYDG01000017">
    <property type="protein sequence ID" value="SNB82046.1"/>
    <property type="molecule type" value="Genomic_DNA"/>
</dbReference>
<dbReference type="Pfam" id="PF07345">
    <property type="entry name" value="ATPaseInh_sub_z"/>
    <property type="match status" value="1"/>
</dbReference>
<gene>
    <name evidence="1" type="ORF">SAMN06265338_11747</name>
</gene>